<dbReference type="AlphaFoldDB" id="A0A2V2N3M7"/>
<dbReference type="GeneID" id="97549774"/>
<keyword evidence="2" id="KW-0812">Transmembrane</keyword>
<dbReference type="Proteomes" id="UP000245657">
    <property type="component" value="Unassembled WGS sequence"/>
</dbReference>
<evidence type="ECO:0008006" key="5">
    <source>
        <dbReference type="Google" id="ProtNLM"/>
    </source>
</evidence>
<sequence length="555" mass="60659">MKYTLAAILILAAFAIYPALANDVTLKTSQSEYTFPAGEEARVPFVVDSSFPKTNVGTLEYTLTRKQSQKGFSFSQTNSQSQSFPISPGSSQNAITLSSDDPAEFEVSLYMHYRDSGKDYVSALPPFSVKFISNQTSQNQGSSGSSQGSTSSQSGNSGSPLTSTTSEEKSAGLGQSSDPFDEMDQQMNALQQQNQQMMQQMLSRKGMSSSGSGSRSQPQNAQQTLQNNQMNAQSSALQQQLAQETSQNKKDQQELADKMHQDPLLSQVNQDLKNAGYQQKDGSISAEGKGAGSVSAQYQNDKNQGVSLEGDIQNGSLEKLTASSNESLPIPSTLANDPKYQAEKKNLQQVGYNQTGGTQTITPNESVINEQYNNPDGKNATISSIIRNGTVESVTVKKEDETPIGWYIGIILLILLICLCCWAAYRYYQKQGVEPEEDLPVLVEPVDVKTKTEELLINAEKAISEDRIKDAYVFFGQALRFFISQTRGSGTSHTTEEIISLAKTHGMDVKIIAPILERCMMVEYARSTGSSEEATGFIKDISTFVQEYFPEESLD</sequence>
<evidence type="ECO:0000256" key="2">
    <source>
        <dbReference type="SAM" id="Phobius"/>
    </source>
</evidence>
<dbReference type="EMBL" id="QGMY01000002">
    <property type="protein sequence ID" value="PWR74389.1"/>
    <property type="molecule type" value="Genomic_DNA"/>
</dbReference>
<feature type="region of interest" description="Disordered" evidence="1">
    <location>
        <begin position="135"/>
        <end position="256"/>
    </location>
</feature>
<name>A0A2V2N3M7_9EURY</name>
<proteinExistence type="predicted"/>
<dbReference type="RefSeq" id="WP_109967668.1">
    <property type="nucleotide sequence ID" value="NZ_CP176093.1"/>
</dbReference>
<feature type="compositionally biased region" description="Polar residues" evidence="1">
    <location>
        <begin position="88"/>
        <end position="97"/>
    </location>
</feature>
<keyword evidence="4" id="KW-1185">Reference proteome</keyword>
<feature type="compositionally biased region" description="Low complexity" evidence="1">
    <location>
        <begin position="135"/>
        <end position="159"/>
    </location>
</feature>
<evidence type="ECO:0000313" key="3">
    <source>
        <dbReference type="EMBL" id="PWR74389.1"/>
    </source>
</evidence>
<protein>
    <recommendedName>
        <fullName evidence="5">DUF4129 domain-containing protein</fullName>
    </recommendedName>
</protein>
<evidence type="ECO:0000256" key="1">
    <source>
        <dbReference type="SAM" id="MobiDB-lite"/>
    </source>
</evidence>
<keyword evidence="2" id="KW-0472">Membrane</keyword>
<organism evidence="3 4">
    <name type="scientific">Methanospirillum lacunae</name>
    <dbReference type="NCBI Taxonomy" id="668570"/>
    <lineage>
        <taxon>Archaea</taxon>
        <taxon>Methanobacteriati</taxon>
        <taxon>Methanobacteriota</taxon>
        <taxon>Stenosarchaea group</taxon>
        <taxon>Methanomicrobia</taxon>
        <taxon>Methanomicrobiales</taxon>
        <taxon>Methanospirillaceae</taxon>
        <taxon>Methanospirillum</taxon>
    </lineage>
</organism>
<feature type="compositionally biased region" description="Basic and acidic residues" evidence="1">
    <location>
        <begin position="247"/>
        <end position="256"/>
    </location>
</feature>
<comment type="caution">
    <text evidence="3">The sequence shown here is derived from an EMBL/GenBank/DDBJ whole genome shotgun (WGS) entry which is preliminary data.</text>
</comment>
<feature type="transmembrane region" description="Helical" evidence="2">
    <location>
        <begin position="404"/>
        <end position="425"/>
    </location>
</feature>
<gene>
    <name evidence="3" type="ORF">DK846_04365</name>
</gene>
<dbReference type="OrthoDB" id="117886at2157"/>
<evidence type="ECO:0000313" key="4">
    <source>
        <dbReference type="Proteomes" id="UP000245657"/>
    </source>
</evidence>
<feature type="compositionally biased region" description="Low complexity" evidence="1">
    <location>
        <begin position="225"/>
        <end position="246"/>
    </location>
</feature>
<feature type="compositionally biased region" description="Low complexity" evidence="1">
    <location>
        <begin position="72"/>
        <end position="84"/>
    </location>
</feature>
<feature type="compositionally biased region" description="Low complexity" evidence="1">
    <location>
        <begin position="185"/>
        <end position="216"/>
    </location>
</feature>
<reference evidence="3 4" key="1">
    <citation type="submission" date="2018-05" db="EMBL/GenBank/DDBJ databases">
        <title>Draft genome of Methanospirillum lacunae Ki8-1.</title>
        <authorList>
            <person name="Dueholm M.S."/>
            <person name="Nielsen P.H."/>
            <person name="Bakmann L.F."/>
            <person name="Otzen D.E."/>
        </authorList>
    </citation>
    <scope>NUCLEOTIDE SEQUENCE [LARGE SCALE GENOMIC DNA]</scope>
    <source>
        <strain evidence="3 4">Ki8-1</strain>
    </source>
</reference>
<feature type="region of interest" description="Disordered" evidence="1">
    <location>
        <begin position="72"/>
        <end position="97"/>
    </location>
</feature>
<accession>A0A2V2N3M7</accession>
<keyword evidence="2" id="KW-1133">Transmembrane helix</keyword>